<reference evidence="2 3" key="1">
    <citation type="submission" date="2018-09" db="EMBL/GenBank/DDBJ databases">
        <title>The draft genome of Acinetobacter sp. strains.</title>
        <authorList>
            <person name="Qin J."/>
            <person name="Feng Y."/>
            <person name="Zong Z."/>
        </authorList>
    </citation>
    <scope>NUCLEOTIDE SEQUENCE [LARGE SCALE GENOMIC DNA]</scope>
    <source>
        <strain evidence="2 3">WCHAc060005</strain>
    </source>
</reference>
<dbReference type="InterPro" id="IPR010657">
    <property type="entry name" value="ImpA_N"/>
</dbReference>
<organism evidence="2 3">
    <name type="scientific">Acinetobacter chengduensis</name>
    <dbReference type="NCBI Taxonomy" id="2420890"/>
    <lineage>
        <taxon>Bacteria</taxon>
        <taxon>Pseudomonadati</taxon>
        <taxon>Pseudomonadota</taxon>
        <taxon>Gammaproteobacteria</taxon>
        <taxon>Moraxellales</taxon>
        <taxon>Moraxellaceae</taxon>
        <taxon>Acinetobacter</taxon>
    </lineage>
</organism>
<evidence type="ECO:0000259" key="1">
    <source>
        <dbReference type="Pfam" id="PF06812"/>
    </source>
</evidence>
<protein>
    <submittedName>
        <fullName evidence="2">Type VI secretion system protein TssA</fullName>
    </submittedName>
</protein>
<evidence type="ECO:0000313" key="2">
    <source>
        <dbReference type="EMBL" id="RLL23188.1"/>
    </source>
</evidence>
<dbReference type="Pfam" id="PF06812">
    <property type="entry name" value="ImpA_N"/>
    <property type="match status" value="1"/>
</dbReference>
<dbReference type="NCBIfam" id="TIGR03363">
    <property type="entry name" value="VI_chp_8"/>
    <property type="match status" value="1"/>
</dbReference>
<accession>A0ABX9TY36</accession>
<dbReference type="PANTHER" id="PTHR37951">
    <property type="entry name" value="CYTOPLASMIC PROTEIN-RELATED"/>
    <property type="match status" value="1"/>
</dbReference>
<dbReference type="Proteomes" id="UP000280271">
    <property type="component" value="Unassembled WGS sequence"/>
</dbReference>
<comment type="caution">
    <text evidence="2">The sequence shown here is derived from an EMBL/GenBank/DDBJ whole genome shotgun (WGS) entry which is preliminary data.</text>
</comment>
<feature type="domain" description="ImpA N-terminal" evidence="1">
    <location>
        <begin position="9"/>
        <end position="131"/>
    </location>
</feature>
<dbReference type="InterPro" id="IPR017740">
    <property type="entry name" value="TssA-like"/>
</dbReference>
<gene>
    <name evidence="2" type="primary">tssA</name>
    <name evidence="2" type="ORF">D9K81_05390</name>
</gene>
<dbReference type="RefSeq" id="WP_120374149.1">
    <property type="nucleotide sequence ID" value="NZ_RCHC01000004.1"/>
</dbReference>
<dbReference type="PANTHER" id="PTHR37951:SF1">
    <property type="entry name" value="TYPE VI SECRETION SYSTEM COMPONENT TSSA1"/>
    <property type="match status" value="1"/>
</dbReference>
<dbReference type="EMBL" id="RCHC01000004">
    <property type="protein sequence ID" value="RLL23188.1"/>
    <property type="molecule type" value="Genomic_DNA"/>
</dbReference>
<keyword evidence="3" id="KW-1185">Reference proteome</keyword>
<proteinExistence type="predicted"/>
<sequence length="376" mass="43305">MSVELEPLLKPISEQQPCGTDYSFSNEFHAIKKAKTQDDPLLDQGDWVAEPKQADWSFVQSQVIELLTEKTKDIRLYTWLMEAWANLYGFDGLNKSLTLTQQSLEAYWLQLFPEIEEDDLDQRLGLLQGLINLLPTLFKSIPIVNVSPYYTLSDYESFLHQQNQKRKANIEDEDPENSINMIEQFDQALFNTSKSIQYQNYQTFLDVLKQWQALKNTMDQLMGLDAPSFAGIDSQIESIHLNLKKIYKADAFLQSSGQSTSTSSTAISTDTSTSVSTHHVEQANKMHVEQRTTTFQPQQNSHLANRDQAMRLLQEISDYFQVNEPHSPVSYMLLKTIKWGQMPLHEWLTQVIKNENPLENVQEMLGVQNNDANNNW</sequence>
<evidence type="ECO:0000313" key="3">
    <source>
        <dbReference type="Proteomes" id="UP000280271"/>
    </source>
</evidence>
<name>A0ABX9TY36_9GAMM</name>